<proteinExistence type="inferred from homology"/>
<dbReference type="PROSITE" id="PS01317">
    <property type="entry name" value="SSRP"/>
    <property type="match status" value="1"/>
</dbReference>
<evidence type="ECO:0000256" key="2">
    <source>
        <dbReference type="ARBA" id="ARBA00022884"/>
    </source>
</evidence>
<dbReference type="PANTHER" id="PTHR30308">
    <property type="entry name" value="TMRNA-BINDING COMPONENT OF TRANS-TRANSLATION TAGGING COMPLEX"/>
    <property type="match status" value="1"/>
</dbReference>
<gene>
    <name evidence="3" type="primary">smpB</name>
    <name evidence="4" type="ORF">UY39_C0034G0002</name>
</gene>
<protein>
    <recommendedName>
        <fullName evidence="3">SsrA-binding protein</fullName>
    </recommendedName>
    <alternativeName>
        <fullName evidence="3">Small protein B</fullName>
    </alternativeName>
</protein>
<dbReference type="GO" id="GO:0005829">
    <property type="term" value="C:cytosol"/>
    <property type="evidence" value="ECO:0007669"/>
    <property type="project" value="TreeGrafter"/>
</dbReference>
<keyword evidence="2 3" id="KW-0694">RNA-binding</keyword>
<evidence type="ECO:0000313" key="5">
    <source>
        <dbReference type="Proteomes" id="UP000034589"/>
    </source>
</evidence>
<dbReference type="PANTHER" id="PTHR30308:SF2">
    <property type="entry name" value="SSRA-BINDING PROTEIN"/>
    <property type="match status" value="1"/>
</dbReference>
<evidence type="ECO:0000256" key="1">
    <source>
        <dbReference type="ARBA" id="ARBA00022490"/>
    </source>
</evidence>
<dbReference type="HAMAP" id="MF_00023">
    <property type="entry name" value="SmpB"/>
    <property type="match status" value="1"/>
</dbReference>
<dbReference type="Proteomes" id="UP000034589">
    <property type="component" value="Unassembled WGS sequence"/>
</dbReference>
<dbReference type="CDD" id="cd09294">
    <property type="entry name" value="SmpB"/>
    <property type="match status" value="1"/>
</dbReference>
<dbReference type="NCBIfam" id="TIGR00086">
    <property type="entry name" value="smpB"/>
    <property type="match status" value="1"/>
</dbReference>
<keyword evidence="1 3" id="KW-0963">Cytoplasm</keyword>
<dbReference type="EMBL" id="LCPV01000034">
    <property type="protein sequence ID" value="KKW06497.1"/>
    <property type="molecule type" value="Genomic_DNA"/>
</dbReference>
<dbReference type="InterPro" id="IPR020081">
    <property type="entry name" value="SsrA-bd_prot_CS"/>
</dbReference>
<dbReference type="GO" id="GO:0070929">
    <property type="term" value="P:trans-translation"/>
    <property type="evidence" value="ECO:0007669"/>
    <property type="project" value="UniProtKB-UniRule"/>
</dbReference>
<name>A0A0G1XV70_9BACT</name>
<comment type="similarity">
    <text evidence="3">Belongs to the SmpB family.</text>
</comment>
<evidence type="ECO:0000256" key="3">
    <source>
        <dbReference type="HAMAP-Rule" id="MF_00023"/>
    </source>
</evidence>
<dbReference type="InterPro" id="IPR023620">
    <property type="entry name" value="SmpB"/>
</dbReference>
<comment type="function">
    <text evidence="3">Required for rescue of stalled ribosomes mediated by trans-translation. Binds to transfer-messenger RNA (tmRNA), required for stable association of tmRNA with ribosomes. tmRNA and SmpB together mimic tRNA shape, replacing the anticodon stem-loop with SmpB. tmRNA is encoded by the ssrA gene; the 2 termini fold to resemble tRNA(Ala) and it encodes a 'tag peptide', a short internal open reading frame. During trans-translation Ala-aminoacylated tmRNA acts like a tRNA, entering the A-site of stalled ribosomes, displacing the stalled mRNA. The ribosome then switches to translate the ORF on the tmRNA; the nascent peptide is terminated with the 'tag peptide' encoded by the tmRNA and targeted for degradation. The ribosome is freed to recommence translation, which seems to be the essential function of trans-translation.</text>
</comment>
<reference evidence="4 5" key="1">
    <citation type="journal article" date="2015" name="Nature">
        <title>rRNA introns, odd ribosomes, and small enigmatic genomes across a large radiation of phyla.</title>
        <authorList>
            <person name="Brown C.T."/>
            <person name="Hug L.A."/>
            <person name="Thomas B.C."/>
            <person name="Sharon I."/>
            <person name="Castelle C.J."/>
            <person name="Singh A."/>
            <person name="Wilkins M.J."/>
            <person name="Williams K.H."/>
            <person name="Banfield J.F."/>
        </authorList>
    </citation>
    <scope>NUCLEOTIDE SEQUENCE [LARGE SCALE GENOMIC DNA]</scope>
</reference>
<dbReference type="InterPro" id="IPR000037">
    <property type="entry name" value="SsrA-bd_prot"/>
</dbReference>
<dbReference type="GO" id="GO:0070930">
    <property type="term" value="P:trans-translation-dependent protein tagging"/>
    <property type="evidence" value="ECO:0007669"/>
    <property type="project" value="TreeGrafter"/>
</dbReference>
<comment type="subcellular location">
    <subcellularLocation>
        <location evidence="3">Cytoplasm</location>
    </subcellularLocation>
    <text evidence="3">The tmRNA-SmpB complex associates with stalled 70S ribosomes.</text>
</comment>
<dbReference type="Pfam" id="PF01668">
    <property type="entry name" value="SmpB"/>
    <property type="match status" value="1"/>
</dbReference>
<dbReference type="NCBIfam" id="NF003843">
    <property type="entry name" value="PRK05422.1"/>
    <property type="match status" value="1"/>
</dbReference>
<dbReference type="SUPFAM" id="SSF74982">
    <property type="entry name" value="Small protein B (SmpB)"/>
    <property type="match status" value="1"/>
</dbReference>
<accession>A0A0G1XV70</accession>
<evidence type="ECO:0000313" key="4">
    <source>
        <dbReference type="EMBL" id="KKW06497.1"/>
    </source>
</evidence>
<dbReference type="AlphaFoldDB" id="A0A0G1XV70"/>
<comment type="caution">
    <text evidence="4">The sequence shown here is derived from an EMBL/GenBank/DDBJ whole genome shotgun (WGS) entry which is preliminary data.</text>
</comment>
<organism evidence="4 5">
    <name type="scientific">Candidatus Kaiserbacteria bacterium GW2011_GWC2_49_12</name>
    <dbReference type="NCBI Taxonomy" id="1618675"/>
    <lineage>
        <taxon>Bacteria</taxon>
        <taxon>Candidatus Kaiseribacteriota</taxon>
    </lineage>
</organism>
<dbReference type="Gene3D" id="2.40.280.10">
    <property type="match status" value="1"/>
</dbReference>
<sequence length="206" mass="23273">MSLIENARVGFDYSILEEMEAGLELLGIEVKSLRAGQGSLKGSRVVARGGEAYLVGASIPAWQIANAPKSYNPERTRRLLLSKKEIARIASAEGEKGLTIVPIRVYNSGRKLKLSVAVARGKKKEDKRQTIRAQNIEPVIRSQRVLSFDFGYWDLFRISSLEFRTFSTRSALRGGDWLRQRNRCVFARCEIERLSQTVQTLQVRTK</sequence>
<dbReference type="GO" id="GO:0003723">
    <property type="term" value="F:RNA binding"/>
    <property type="evidence" value="ECO:0007669"/>
    <property type="project" value="UniProtKB-UniRule"/>
</dbReference>